<dbReference type="EMBL" id="QFPO01000011">
    <property type="protein sequence ID" value="PZQ12834.1"/>
    <property type="molecule type" value="Genomic_DNA"/>
</dbReference>
<keyword evidence="1" id="KW-1133">Transmembrane helix</keyword>
<feature type="transmembrane region" description="Helical" evidence="1">
    <location>
        <begin position="134"/>
        <end position="161"/>
    </location>
</feature>
<feature type="transmembrane region" description="Helical" evidence="1">
    <location>
        <begin position="289"/>
        <end position="314"/>
    </location>
</feature>
<sequence>MNTFSWLLKREYWEHRGGFFWTPFWISATILLFTLLGIIWAEVYASRINVQVGVSLESITQMVSSGQIDQAGRALDMAYVSFAMVPCIALFFVLFFYLLGALYDDRRDRSVLFWKSLPVGDTATVLSKAVSAMFVAPLIALVVSTIAFALFLVVIGTWAALHGINPLPLLAASHPFSLFGRMLLTIPADAAWALPTIGWLLFWSAFVRSKPFLWAVILPVLIFVANTWVGALGLPNIDRSVLLNDVLARLLFGIVPGSWLGDGAFSWLGRNAAMLQSGSVLDNLSPATVYAKFATAPMWIGILAGAAMIGAAIWMRGRRIETAS</sequence>
<name>A0A2W5KB42_9GAMM</name>
<feature type="transmembrane region" description="Helical" evidence="1">
    <location>
        <begin position="20"/>
        <end position="41"/>
    </location>
</feature>
<comment type="caution">
    <text evidence="2">The sequence shown here is derived from an EMBL/GenBank/DDBJ whole genome shotgun (WGS) entry which is preliminary data.</text>
</comment>
<feature type="transmembrane region" description="Helical" evidence="1">
    <location>
        <begin position="182"/>
        <end position="206"/>
    </location>
</feature>
<evidence type="ECO:0000313" key="2">
    <source>
        <dbReference type="EMBL" id="PZQ12834.1"/>
    </source>
</evidence>
<feature type="transmembrane region" description="Helical" evidence="1">
    <location>
        <begin position="212"/>
        <end position="234"/>
    </location>
</feature>
<organism evidence="2 3">
    <name type="scientific">Rhodanobacter denitrificans</name>
    <dbReference type="NCBI Taxonomy" id="666685"/>
    <lineage>
        <taxon>Bacteria</taxon>
        <taxon>Pseudomonadati</taxon>
        <taxon>Pseudomonadota</taxon>
        <taxon>Gammaproteobacteria</taxon>
        <taxon>Lysobacterales</taxon>
        <taxon>Rhodanobacteraceae</taxon>
        <taxon>Rhodanobacter</taxon>
    </lineage>
</organism>
<keyword evidence="1" id="KW-0472">Membrane</keyword>
<dbReference type="Proteomes" id="UP000249046">
    <property type="component" value="Unassembled WGS sequence"/>
</dbReference>
<accession>A0A2W5KB42</accession>
<feature type="transmembrane region" description="Helical" evidence="1">
    <location>
        <begin position="77"/>
        <end position="103"/>
    </location>
</feature>
<proteinExistence type="predicted"/>
<evidence type="ECO:0000256" key="1">
    <source>
        <dbReference type="SAM" id="Phobius"/>
    </source>
</evidence>
<protein>
    <submittedName>
        <fullName evidence="2">Uncharacterized protein</fullName>
    </submittedName>
</protein>
<gene>
    <name evidence="2" type="ORF">DI564_12345</name>
</gene>
<keyword evidence="1" id="KW-0812">Transmembrane</keyword>
<dbReference type="AlphaFoldDB" id="A0A2W5KB42"/>
<evidence type="ECO:0000313" key="3">
    <source>
        <dbReference type="Proteomes" id="UP000249046"/>
    </source>
</evidence>
<reference evidence="2 3" key="1">
    <citation type="submission" date="2017-08" db="EMBL/GenBank/DDBJ databases">
        <title>Infants hospitalized years apart are colonized by the same room-sourced microbial strains.</title>
        <authorList>
            <person name="Brooks B."/>
            <person name="Olm M.R."/>
            <person name="Firek B.A."/>
            <person name="Baker R."/>
            <person name="Thomas B.C."/>
            <person name="Morowitz M.J."/>
            <person name="Banfield J.F."/>
        </authorList>
    </citation>
    <scope>NUCLEOTIDE SEQUENCE [LARGE SCALE GENOMIC DNA]</scope>
    <source>
        <strain evidence="2">S2_005_003_R2_42</strain>
    </source>
</reference>